<dbReference type="GO" id="GO:0005886">
    <property type="term" value="C:plasma membrane"/>
    <property type="evidence" value="ECO:0007669"/>
    <property type="project" value="TreeGrafter"/>
</dbReference>
<evidence type="ECO:0000256" key="6">
    <source>
        <dbReference type="ARBA" id="ARBA00023008"/>
    </source>
</evidence>
<keyword evidence="5 7" id="KW-0560">Oxidoreductase</keyword>
<dbReference type="Pfam" id="PF02727">
    <property type="entry name" value="Cu_amine_oxidN2"/>
    <property type="match status" value="1"/>
</dbReference>
<dbReference type="GeneID" id="6015832"/>
<feature type="domain" description="Copper amine oxidase N2-terminal" evidence="11">
    <location>
        <begin position="149"/>
        <end position="219"/>
    </location>
</feature>
<evidence type="ECO:0000259" key="12">
    <source>
        <dbReference type="Pfam" id="PF09248"/>
    </source>
</evidence>
<dbReference type="InterPro" id="IPR016182">
    <property type="entry name" value="Cu_amine_oxidase_N-reg"/>
</dbReference>
<feature type="domain" description="Copper amine oxidase catalytic" evidence="10">
    <location>
        <begin position="548"/>
        <end position="711"/>
    </location>
</feature>
<comment type="PTM">
    <text evidence="7">Topaquinone (TPQ) is generated by copper-dependent autoxidation of a specific tyrosyl residue.</text>
</comment>
<dbReference type="VEuPathDB" id="FungiDB:CC1G_07935"/>
<sequence length="826" mass="91807">MALLSHQPAVESAQPPLPLPRPWKEEGSTLAQDNAAFYHRYQRGLKGFLRTGLKMASLAIVTSLIVVLAWFYFQSKDKDSSSSESSEEIDDSSLFLSSRNSIPHGIGHCPSTQQALLPDLPAPVNVWAPFTPQEASDVGTWLRAEERGLNLTEATRSTPSDNVIFDIQLYIPPKDAVLAYLDDPQTVHPPSRFAHVAINQGAAPNPTVGNFLVGPLPISEATEIRPLTEIYHNYEVPFNARALVDLEMAEERDYFIKAAAPLAEAVKDLFGGELLGDSNDTLLVGPSGPKSYDGSWRKAWYTWRWDVPGSFLHPINFYTYFDMSGTDTSQWQVVKVVYHDQFFPSVESFLEAWRNGTFIRHPPPEGTRESRLWSSRQRQGEPRDLDHLPGPTQVSFAGPRFRVDPATRYVTWMGWSMYLGFSRDMGLSLWDIGFKGERLIYELSPQEAVGHYSGGDPFQSRTAWLDRHFSMGARSRELIPGYDCPRGAVYLPMDTYVATGNVHIERAICVFEHDLSIPLTTHIGPVEGESGAVNSYVLVLRSIPTVGKVDFDVAGTANSLLKTTVGQEEVELPWMDEDWGNTMMQGKIIREYVEVEDDSRSDYPPNGLGNYAIVNKDALNAWGNPRGYAIRPGQSPTRLNVVGSKLLEKNANWAKHNIAVTKRKETEPSSSSIWNGQLPGAPPVDFDKFFDGESIEQEDLVLWINLGAHHLVGAILGSAMFADVEVVLFHQKPHAEDSPNTKTNVASSSFMLTPMNYFDFDVSMESLNSVTLKDPAKVGGPFEDNGVKGDWYCNVQPLPLPAGASSEHEKGERKFDHAKLNAMRGS</sequence>
<feature type="compositionally biased region" description="Basic and acidic residues" evidence="8">
    <location>
        <begin position="378"/>
        <end position="387"/>
    </location>
</feature>
<feature type="transmembrane region" description="Helical" evidence="9">
    <location>
        <begin position="53"/>
        <end position="73"/>
    </location>
</feature>
<keyword evidence="9" id="KW-0812">Transmembrane</keyword>
<evidence type="ECO:0000256" key="3">
    <source>
        <dbReference type="ARBA" id="ARBA00022723"/>
    </source>
</evidence>
<dbReference type="PRINTS" id="PR00766">
    <property type="entry name" value="CUDAOXIDASE"/>
</dbReference>
<dbReference type="GO" id="GO:0008131">
    <property type="term" value="F:primary methylamine oxidase activity"/>
    <property type="evidence" value="ECO:0007669"/>
    <property type="project" value="InterPro"/>
</dbReference>
<dbReference type="OMA" id="HFTRAED"/>
<feature type="domain" description="DUF1965" evidence="12">
    <location>
        <begin position="312"/>
        <end position="365"/>
    </location>
</feature>
<dbReference type="Gene3D" id="3.10.450.40">
    <property type="match status" value="2"/>
</dbReference>
<feature type="region of interest" description="Disordered" evidence="8">
    <location>
        <begin position="1"/>
        <end position="25"/>
    </location>
</feature>
<dbReference type="HOGENOM" id="CLU_015739_0_0_1"/>
<comment type="cofactor">
    <cofactor evidence="1">
        <name>Cu cation</name>
        <dbReference type="ChEBI" id="CHEBI:23378"/>
    </cofactor>
</comment>
<dbReference type="Pfam" id="PF01179">
    <property type="entry name" value="Cu_amine_oxid"/>
    <property type="match status" value="2"/>
</dbReference>
<dbReference type="KEGG" id="cci:CC1G_07935"/>
<dbReference type="AlphaFoldDB" id="A8P6S8"/>
<dbReference type="InterPro" id="IPR015800">
    <property type="entry name" value="Cu_amine_oxidase_N2"/>
</dbReference>
<dbReference type="eggNOG" id="KOG1186">
    <property type="taxonomic scope" value="Eukaryota"/>
</dbReference>
<dbReference type="OrthoDB" id="3341590at2759"/>
<dbReference type="SUPFAM" id="SSF49998">
    <property type="entry name" value="Amine oxidase catalytic domain"/>
    <property type="match status" value="1"/>
</dbReference>
<proteinExistence type="inferred from homology"/>
<organism evidence="13 14">
    <name type="scientific">Coprinopsis cinerea (strain Okayama-7 / 130 / ATCC MYA-4618 / FGSC 9003)</name>
    <name type="common">Inky cap fungus</name>
    <name type="synonym">Hormographiella aspergillata</name>
    <dbReference type="NCBI Taxonomy" id="240176"/>
    <lineage>
        <taxon>Eukaryota</taxon>
        <taxon>Fungi</taxon>
        <taxon>Dikarya</taxon>
        <taxon>Basidiomycota</taxon>
        <taxon>Agaricomycotina</taxon>
        <taxon>Agaricomycetes</taxon>
        <taxon>Agaricomycetidae</taxon>
        <taxon>Agaricales</taxon>
        <taxon>Agaricineae</taxon>
        <taxon>Psathyrellaceae</taxon>
        <taxon>Coprinopsis</taxon>
    </lineage>
</organism>
<accession>A8P6S8</accession>
<evidence type="ECO:0000256" key="8">
    <source>
        <dbReference type="SAM" id="MobiDB-lite"/>
    </source>
</evidence>
<comment type="cofactor">
    <cofactor evidence="7">
        <name>Cu cation</name>
        <dbReference type="ChEBI" id="CHEBI:23378"/>
    </cofactor>
    <text evidence="7">Contains 1 topaquinone per subunit.</text>
</comment>
<keyword evidence="9" id="KW-0472">Membrane</keyword>
<evidence type="ECO:0000256" key="1">
    <source>
        <dbReference type="ARBA" id="ARBA00001935"/>
    </source>
</evidence>
<dbReference type="Gene3D" id="2.70.98.20">
    <property type="entry name" value="Copper amine oxidase, catalytic domain"/>
    <property type="match status" value="2"/>
</dbReference>
<feature type="region of interest" description="Disordered" evidence="8">
    <location>
        <begin position="802"/>
        <end position="826"/>
    </location>
</feature>
<dbReference type="RefSeq" id="XP_001839220.2">
    <property type="nucleotide sequence ID" value="XM_001839168.2"/>
</dbReference>
<comment type="similarity">
    <text evidence="2 7">Belongs to the copper/topaquinone oxidase family.</text>
</comment>
<dbReference type="EMBL" id="AACS02000005">
    <property type="protein sequence ID" value="EAU82653.2"/>
    <property type="molecule type" value="Genomic_DNA"/>
</dbReference>
<dbReference type="InParanoid" id="A8P6S8"/>
<keyword evidence="6 7" id="KW-0186">Copper</keyword>
<name>A8P6S8_COPC7</name>
<dbReference type="GO" id="GO:0005507">
    <property type="term" value="F:copper ion binding"/>
    <property type="evidence" value="ECO:0007669"/>
    <property type="project" value="InterPro"/>
</dbReference>
<evidence type="ECO:0000256" key="2">
    <source>
        <dbReference type="ARBA" id="ARBA00007983"/>
    </source>
</evidence>
<protein>
    <recommendedName>
        <fullName evidence="7">Amine oxidase</fullName>
        <ecNumber evidence="7">1.4.3.-</ecNumber>
    </recommendedName>
</protein>
<dbReference type="InterPro" id="IPR015798">
    <property type="entry name" value="Cu_amine_oxidase_C"/>
</dbReference>
<evidence type="ECO:0000256" key="5">
    <source>
        <dbReference type="ARBA" id="ARBA00023002"/>
    </source>
</evidence>
<evidence type="ECO:0000259" key="11">
    <source>
        <dbReference type="Pfam" id="PF02727"/>
    </source>
</evidence>
<dbReference type="InterPro" id="IPR015328">
    <property type="entry name" value="DUF1965"/>
</dbReference>
<dbReference type="GO" id="GO:0009308">
    <property type="term" value="P:amine metabolic process"/>
    <property type="evidence" value="ECO:0007669"/>
    <property type="project" value="UniProtKB-UniRule"/>
</dbReference>
<keyword evidence="9" id="KW-1133">Transmembrane helix</keyword>
<keyword evidence="4 7" id="KW-0801">TPQ</keyword>
<feature type="compositionally biased region" description="Basic and acidic residues" evidence="8">
    <location>
        <begin position="362"/>
        <end position="371"/>
    </location>
</feature>
<dbReference type="PANTHER" id="PTHR10638">
    <property type="entry name" value="COPPER AMINE OXIDASE"/>
    <property type="match status" value="1"/>
</dbReference>
<dbReference type="InterPro" id="IPR000269">
    <property type="entry name" value="Cu_amine_oxidase"/>
</dbReference>
<feature type="region of interest" description="Disordered" evidence="8">
    <location>
        <begin position="360"/>
        <end position="389"/>
    </location>
</feature>
<reference evidence="13 14" key="1">
    <citation type="journal article" date="2010" name="Proc. Natl. Acad. Sci. U.S.A.">
        <title>Insights into evolution of multicellular fungi from the assembled chromosomes of the mushroom Coprinopsis cinerea (Coprinus cinereus).</title>
        <authorList>
            <person name="Stajich J.E."/>
            <person name="Wilke S.K."/>
            <person name="Ahren D."/>
            <person name="Au C.H."/>
            <person name="Birren B.W."/>
            <person name="Borodovsky M."/>
            <person name="Burns C."/>
            <person name="Canback B."/>
            <person name="Casselton L.A."/>
            <person name="Cheng C.K."/>
            <person name="Deng J."/>
            <person name="Dietrich F.S."/>
            <person name="Fargo D.C."/>
            <person name="Farman M.L."/>
            <person name="Gathman A.C."/>
            <person name="Goldberg J."/>
            <person name="Guigo R."/>
            <person name="Hoegger P.J."/>
            <person name="Hooker J.B."/>
            <person name="Huggins A."/>
            <person name="James T.Y."/>
            <person name="Kamada T."/>
            <person name="Kilaru S."/>
            <person name="Kodira C."/>
            <person name="Kues U."/>
            <person name="Kupfer D."/>
            <person name="Kwan H.S."/>
            <person name="Lomsadze A."/>
            <person name="Li W."/>
            <person name="Lilly W.W."/>
            <person name="Ma L.J."/>
            <person name="Mackey A.J."/>
            <person name="Manning G."/>
            <person name="Martin F."/>
            <person name="Muraguchi H."/>
            <person name="Natvig D.O."/>
            <person name="Palmerini H."/>
            <person name="Ramesh M.A."/>
            <person name="Rehmeyer C.J."/>
            <person name="Roe B.A."/>
            <person name="Shenoy N."/>
            <person name="Stanke M."/>
            <person name="Ter-Hovhannisyan V."/>
            <person name="Tunlid A."/>
            <person name="Velagapudi R."/>
            <person name="Vision T.J."/>
            <person name="Zeng Q."/>
            <person name="Zolan M.E."/>
            <person name="Pukkila P.J."/>
        </authorList>
    </citation>
    <scope>NUCLEOTIDE SEQUENCE [LARGE SCALE GENOMIC DNA]</scope>
    <source>
        <strain evidence="14">Okayama-7 / 130 / ATCC MYA-4618 / FGSC 9003</strain>
    </source>
</reference>
<keyword evidence="3 7" id="KW-0479">Metal-binding</keyword>
<dbReference type="GO" id="GO:0048038">
    <property type="term" value="F:quinone binding"/>
    <property type="evidence" value="ECO:0007669"/>
    <property type="project" value="InterPro"/>
</dbReference>
<dbReference type="InterPro" id="IPR036460">
    <property type="entry name" value="Cu_amine_oxidase_C_sf"/>
</dbReference>
<evidence type="ECO:0000313" key="13">
    <source>
        <dbReference type="EMBL" id="EAU82653.2"/>
    </source>
</evidence>
<comment type="caution">
    <text evidence="13">The sequence shown here is derived from an EMBL/GenBank/DDBJ whole genome shotgun (WGS) entry which is preliminary data.</text>
</comment>
<dbReference type="Pfam" id="PF09248">
    <property type="entry name" value="DUF1965"/>
    <property type="match status" value="1"/>
</dbReference>
<feature type="compositionally biased region" description="Basic and acidic residues" evidence="8">
    <location>
        <begin position="806"/>
        <end position="819"/>
    </location>
</feature>
<dbReference type="STRING" id="240176.A8P6S8"/>
<gene>
    <name evidence="13" type="ORF">CC1G_07935</name>
</gene>
<dbReference type="EC" id="1.4.3.-" evidence="7"/>
<dbReference type="SUPFAM" id="SSF54416">
    <property type="entry name" value="Amine oxidase N-terminal region"/>
    <property type="match status" value="2"/>
</dbReference>
<dbReference type="PANTHER" id="PTHR10638:SF20">
    <property type="entry name" value="AMINE OXIDASE"/>
    <property type="match status" value="1"/>
</dbReference>
<evidence type="ECO:0000259" key="10">
    <source>
        <dbReference type="Pfam" id="PF01179"/>
    </source>
</evidence>
<keyword evidence="14" id="KW-1185">Reference proteome</keyword>
<evidence type="ECO:0000256" key="7">
    <source>
        <dbReference type="RuleBase" id="RU000672"/>
    </source>
</evidence>
<evidence type="ECO:0000313" key="14">
    <source>
        <dbReference type="Proteomes" id="UP000001861"/>
    </source>
</evidence>
<dbReference type="Proteomes" id="UP000001861">
    <property type="component" value="Unassembled WGS sequence"/>
</dbReference>
<feature type="domain" description="Copper amine oxidase catalytic" evidence="10">
    <location>
        <begin position="392"/>
        <end position="547"/>
    </location>
</feature>
<evidence type="ECO:0000256" key="9">
    <source>
        <dbReference type="SAM" id="Phobius"/>
    </source>
</evidence>
<evidence type="ECO:0000256" key="4">
    <source>
        <dbReference type="ARBA" id="ARBA00022772"/>
    </source>
</evidence>